<dbReference type="EMBL" id="BMQL01000052">
    <property type="protein sequence ID" value="GGR31252.1"/>
    <property type="molecule type" value="Genomic_DNA"/>
</dbReference>
<evidence type="ECO:0008006" key="4">
    <source>
        <dbReference type="Google" id="ProtNLM"/>
    </source>
</evidence>
<evidence type="ECO:0000313" key="2">
    <source>
        <dbReference type="EMBL" id="GGR31252.1"/>
    </source>
</evidence>
<feature type="compositionally biased region" description="Low complexity" evidence="1">
    <location>
        <begin position="157"/>
        <end position="166"/>
    </location>
</feature>
<comment type="caution">
    <text evidence="2">The sequence shown here is derived from an EMBL/GenBank/DDBJ whole genome shotgun (WGS) entry which is preliminary data.</text>
</comment>
<accession>A0A918CP14</accession>
<sequence>MGKRANGTYGLLDTEVLTYLKTHRDATASVLTALAERHNYTHKPLLSVPEIQIETELGERAVVKCLNKLQELHFCTPEGKLWRYTNPNRKANGEANSGSHDGSQNLAETNDDANDSANSRSENQGGNAVLDSENPALKEVEGSRRKEREEERETDRSPALPLAAASTPEQQGADAPTADAVQAPVLPSQDVPTFQANGGTERPTLAGSDTRRPPLPPVPAPPPTPAFAMFAGICGHFYASHKRTELDRWHAQYTPAFVRLAWALSGRSEQARFLFTDWLDRVPSKPWPDALRAQYEADVDPLAGSPSTESTPKALPVKVGQQLRWKDGVIATVERCDRVECVTDAEDDWRGYVPYSEIGRSVEVLHS</sequence>
<dbReference type="Proteomes" id="UP000603865">
    <property type="component" value="Unassembled WGS sequence"/>
</dbReference>
<protein>
    <recommendedName>
        <fullName evidence="4">Helix-turn-helix domain-containing protein</fullName>
    </recommendedName>
</protein>
<reference evidence="2" key="2">
    <citation type="submission" date="2020-09" db="EMBL/GenBank/DDBJ databases">
        <authorList>
            <person name="Sun Q."/>
            <person name="Ohkuma M."/>
        </authorList>
    </citation>
    <scope>NUCLEOTIDE SEQUENCE</scope>
    <source>
        <strain evidence="2">JCM 31311</strain>
    </source>
</reference>
<feature type="compositionally biased region" description="Polar residues" evidence="1">
    <location>
        <begin position="85"/>
        <end position="108"/>
    </location>
</feature>
<proteinExistence type="predicted"/>
<evidence type="ECO:0000256" key="1">
    <source>
        <dbReference type="SAM" id="MobiDB-lite"/>
    </source>
</evidence>
<gene>
    <name evidence="2" type="ORF">GCM10008957_47400</name>
</gene>
<feature type="region of interest" description="Disordered" evidence="1">
    <location>
        <begin position="81"/>
        <end position="223"/>
    </location>
</feature>
<feature type="compositionally biased region" description="Basic and acidic residues" evidence="1">
    <location>
        <begin position="136"/>
        <end position="156"/>
    </location>
</feature>
<dbReference type="AlphaFoldDB" id="A0A918CP14"/>
<reference evidence="2" key="1">
    <citation type="journal article" date="2014" name="Int. J. Syst. Evol. Microbiol.">
        <title>Complete genome sequence of Corynebacterium casei LMG S-19264T (=DSM 44701T), isolated from a smear-ripened cheese.</title>
        <authorList>
            <consortium name="US DOE Joint Genome Institute (JGI-PGF)"/>
            <person name="Walter F."/>
            <person name="Albersmeier A."/>
            <person name="Kalinowski J."/>
            <person name="Ruckert C."/>
        </authorList>
    </citation>
    <scope>NUCLEOTIDE SEQUENCE</scope>
    <source>
        <strain evidence="2">JCM 31311</strain>
    </source>
</reference>
<keyword evidence="3" id="KW-1185">Reference proteome</keyword>
<organism evidence="2 3">
    <name type="scientific">Deinococcus ruber</name>
    <dbReference type="NCBI Taxonomy" id="1848197"/>
    <lineage>
        <taxon>Bacteria</taxon>
        <taxon>Thermotogati</taxon>
        <taxon>Deinococcota</taxon>
        <taxon>Deinococci</taxon>
        <taxon>Deinococcales</taxon>
        <taxon>Deinococcaceae</taxon>
        <taxon>Deinococcus</taxon>
    </lineage>
</organism>
<name>A0A918CP14_9DEIO</name>
<evidence type="ECO:0000313" key="3">
    <source>
        <dbReference type="Proteomes" id="UP000603865"/>
    </source>
</evidence>
<feature type="compositionally biased region" description="Pro residues" evidence="1">
    <location>
        <begin position="213"/>
        <end position="223"/>
    </location>
</feature>
<feature type="compositionally biased region" description="Polar residues" evidence="1">
    <location>
        <begin position="115"/>
        <end position="126"/>
    </location>
</feature>